<dbReference type="EMBL" id="VTOW01000008">
    <property type="protein sequence ID" value="NKE73592.1"/>
    <property type="molecule type" value="Genomic_DNA"/>
</dbReference>
<sequence>MFYRKKNQPRFRMALACLAVYLLLWVGSAQGLTLVSMLMDSSHQTFLSGKSDQVRLIFHHSGYQDEHESFPGHPAKDHAGLLDRVLAGGMGESSVPDHEFYLSDHEQQITPASTAKPAPVFKILFPSTIAQEVLTFVPPVLNRPSPPPPFKISTTLLSLRATVLLI</sequence>
<proteinExistence type="predicted"/>
<dbReference type="AlphaFoldDB" id="A0A7X6DUE1"/>
<comment type="caution">
    <text evidence="1">The sequence shown here is derived from an EMBL/GenBank/DDBJ whole genome shotgun (WGS) entry which is preliminary data.</text>
</comment>
<keyword evidence="2" id="KW-1185">Reference proteome</keyword>
<dbReference type="RefSeq" id="WP_168063550.1">
    <property type="nucleotide sequence ID" value="NZ_VTOW01000008.1"/>
</dbReference>
<name>A0A7X6DUE1_9BACT</name>
<reference evidence="1 2" key="1">
    <citation type="journal article" date="2020" name="Nature">
        <title>Bacterial chemolithoautotrophy via manganese oxidation.</title>
        <authorList>
            <person name="Yu H."/>
            <person name="Leadbetter J.R."/>
        </authorList>
    </citation>
    <scope>NUCLEOTIDE SEQUENCE [LARGE SCALE GENOMIC DNA]</scope>
    <source>
        <strain evidence="1 2">Mn-1</strain>
    </source>
</reference>
<evidence type="ECO:0000313" key="1">
    <source>
        <dbReference type="EMBL" id="NKE73592.1"/>
    </source>
</evidence>
<protein>
    <submittedName>
        <fullName evidence="1">Uncharacterized protein</fullName>
    </submittedName>
</protein>
<evidence type="ECO:0000313" key="2">
    <source>
        <dbReference type="Proteomes" id="UP000534783"/>
    </source>
</evidence>
<organism evidence="1 2">
    <name type="scientific">Candidatus Manganitrophus noduliformans</name>
    <dbReference type="NCBI Taxonomy" id="2606439"/>
    <lineage>
        <taxon>Bacteria</taxon>
        <taxon>Pseudomonadati</taxon>
        <taxon>Nitrospirota</taxon>
        <taxon>Nitrospiria</taxon>
        <taxon>Candidatus Troglogloeales</taxon>
        <taxon>Candidatus Manganitrophaceae</taxon>
        <taxon>Candidatus Manganitrophus</taxon>
    </lineage>
</organism>
<gene>
    <name evidence="1" type="ORF">MNODULE_22810</name>
</gene>
<dbReference type="Proteomes" id="UP000534783">
    <property type="component" value="Unassembled WGS sequence"/>
</dbReference>
<accession>A0A7X6DUE1</accession>